<dbReference type="eggNOG" id="COG0489">
    <property type="taxonomic scope" value="Bacteria"/>
</dbReference>
<dbReference type="InterPro" id="IPR044304">
    <property type="entry name" value="NUBPL-like"/>
</dbReference>
<keyword evidence="5 6" id="KW-0411">Iron-sulfur</keyword>
<keyword evidence="1 6" id="KW-0479">Metal-binding</keyword>
<gene>
    <name evidence="7" type="ORF">COLSTE_02530</name>
</gene>
<dbReference type="GO" id="GO:0046872">
    <property type="term" value="F:metal ion binding"/>
    <property type="evidence" value="ECO:0007669"/>
    <property type="project" value="UniProtKB-KW"/>
</dbReference>
<dbReference type="PANTHER" id="PTHR42961:SF2">
    <property type="entry name" value="IRON-SULFUR PROTEIN NUBPL"/>
    <property type="match status" value="1"/>
</dbReference>
<dbReference type="InterPro" id="IPR019591">
    <property type="entry name" value="Mrp/NBP35_ATP-bd"/>
</dbReference>
<dbReference type="GO" id="GO:0051539">
    <property type="term" value="F:4 iron, 4 sulfur cluster binding"/>
    <property type="evidence" value="ECO:0007669"/>
    <property type="project" value="TreeGrafter"/>
</dbReference>
<dbReference type="InterPro" id="IPR033756">
    <property type="entry name" value="YlxH/NBP35"/>
</dbReference>
<reference evidence="7 8" key="1">
    <citation type="submission" date="2008-10" db="EMBL/GenBank/DDBJ databases">
        <title>Draft genome sequence of Collinsella stercoris (DSM 13279).</title>
        <authorList>
            <person name="Sudarsanam P."/>
            <person name="Ley R."/>
            <person name="Guruge J."/>
            <person name="Turnbaugh P.J."/>
            <person name="Mahowald M."/>
            <person name="Liep D."/>
            <person name="Gordon J."/>
        </authorList>
    </citation>
    <scope>NUCLEOTIDE SEQUENCE [LARGE SCALE GENOMIC DNA]</scope>
    <source>
        <strain evidence="7 8">DSM 13279</strain>
    </source>
</reference>
<dbReference type="HAMAP" id="MF_02040">
    <property type="entry name" value="Mrp_NBP35"/>
    <property type="match status" value="1"/>
</dbReference>
<comment type="caution">
    <text evidence="7">The sequence shown here is derived from an EMBL/GenBank/DDBJ whole genome shotgun (WGS) entry which is preliminary data.</text>
</comment>
<dbReference type="InterPro" id="IPR027417">
    <property type="entry name" value="P-loop_NTPase"/>
</dbReference>
<evidence type="ECO:0000256" key="4">
    <source>
        <dbReference type="ARBA" id="ARBA00023004"/>
    </source>
</evidence>
<keyword evidence="2 6" id="KW-0547">Nucleotide-binding</keyword>
<dbReference type="CDD" id="cd02037">
    <property type="entry name" value="Mrp_NBP35"/>
    <property type="match status" value="1"/>
</dbReference>
<sequence length="294" mass="30717">MGAFHVTRKEAHMSCEHATAAGGQTAPQEFEENNLSEVKRVIAVLSGKGGVGKSLVTGSLAVELARAGHKVGILDADITGPSIPKMFGMSGRHAMGLGNLLLPEISDHGVKVMSSNLLLKNETDPVLWRGPVIAGAIRQFWSETSWGPLDYLLVDMPPGTADVALTVFQSLPVDGIVIVTSPQDLVSMIVAKAVNMAEKMNIPVLGIVENMAYVECPDCGKKIEVFGPSKLDAVAEQYGLEILGRLPIDPALAAACDAGAIEDELPAGLLPDALAKVAGLPEHVEPTGSDDASA</sequence>
<accession>B6GEI5</accession>
<evidence type="ECO:0000256" key="1">
    <source>
        <dbReference type="ARBA" id="ARBA00022723"/>
    </source>
</evidence>
<dbReference type="EMBL" id="ABXJ01000149">
    <property type="protein sequence ID" value="EEA89336.1"/>
    <property type="molecule type" value="Genomic_DNA"/>
</dbReference>
<dbReference type="SUPFAM" id="SSF52540">
    <property type="entry name" value="P-loop containing nucleoside triphosphate hydrolases"/>
    <property type="match status" value="1"/>
</dbReference>
<evidence type="ECO:0000256" key="2">
    <source>
        <dbReference type="ARBA" id="ARBA00022741"/>
    </source>
</evidence>
<dbReference type="GO" id="GO:0140663">
    <property type="term" value="F:ATP-dependent FeS chaperone activity"/>
    <property type="evidence" value="ECO:0007669"/>
    <property type="project" value="InterPro"/>
</dbReference>
<keyword evidence="8" id="KW-1185">Reference proteome</keyword>
<keyword evidence="4 6" id="KW-0408">Iron</keyword>
<dbReference type="Proteomes" id="UP000003560">
    <property type="component" value="Unassembled WGS sequence"/>
</dbReference>
<protein>
    <recommendedName>
        <fullName evidence="6">Iron-sulfur cluster carrier protein</fullName>
    </recommendedName>
</protein>
<dbReference type="AlphaFoldDB" id="B6GEI5"/>
<dbReference type="GO" id="GO:0016226">
    <property type="term" value="P:iron-sulfur cluster assembly"/>
    <property type="evidence" value="ECO:0007669"/>
    <property type="project" value="InterPro"/>
</dbReference>
<evidence type="ECO:0000256" key="6">
    <source>
        <dbReference type="HAMAP-Rule" id="MF_02040"/>
    </source>
</evidence>
<comment type="function">
    <text evidence="6">Binds and transfers iron-sulfur (Fe-S) clusters to target apoproteins. Can hydrolyze ATP.</text>
</comment>
<evidence type="ECO:0000256" key="3">
    <source>
        <dbReference type="ARBA" id="ARBA00022840"/>
    </source>
</evidence>
<evidence type="ECO:0000313" key="8">
    <source>
        <dbReference type="Proteomes" id="UP000003560"/>
    </source>
</evidence>
<keyword evidence="3 6" id="KW-0067">ATP-binding</keyword>
<dbReference type="STRING" id="445975.COLSTE_02530"/>
<dbReference type="Pfam" id="PF10609">
    <property type="entry name" value="ParA"/>
    <property type="match status" value="1"/>
</dbReference>
<comment type="similarity">
    <text evidence="6">Belongs to the Mrp/NBP35 ATP-binding proteins family.</text>
</comment>
<dbReference type="PANTHER" id="PTHR42961">
    <property type="entry name" value="IRON-SULFUR PROTEIN NUBPL"/>
    <property type="match status" value="1"/>
</dbReference>
<reference evidence="7 8" key="2">
    <citation type="submission" date="2008-10" db="EMBL/GenBank/DDBJ databases">
        <authorList>
            <person name="Fulton L."/>
            <person name="Clifton S."/>
            <person name="Fulton B."/>
            <person name="Xu J."/>
            <person name="Minx P."/>
            <person name="Pepin K.H."/>
            <person name="Johnson M."/>
            <person name="Thiruvilangam P."/>
            <person name="Bhonagiri V."/>
            <person name="Nash W.E."/>
            <person name="Mardis E.R."/>
            <person name="Wilson R.K."/>
        </authorList>
    </citation>
    <scope>NUCLEOTIDE SEQUENCE [LARGE SCALE GENOMIC DNA]</scope>
    <source>
        <strain evidence="7 8">DSM 13279</strain>
    </source>
</reference>
<dbReference type="GO" id="GO:0005524">
    <property type="term" value="F:ATP binding"/>
    <property type="evidence" value="ECO:0007669"/>
    <property type="project" value="UniProtKB-UniRule"/>
</dbReference>
<dbReference type="FunFam" id="3.40.50.300:FF:001119">
    <property type="entry name" value="Iron-sulfur cluster carrier protein"/>
    <property type="match status" value="1"/>
</dbReference>
<name>B6GEI5_9ACTN</name>
<organism evidence="7 8">
    <name type="scientific">Collinsella stercoris DSM 13279</name>
    <dbReference type="NCBI Taxonomy" id="445975"/>
    <lineage>
        <taxon>Bacteria</taxon>
        <taxon>Bacillati</taxon>
        <taxon>Actinomycetota</taxon>
        <taxon>Coriobacteriia</taxon>
        <taxon>Coriobacteriales</taxon>
        <taxon>Coriobacteriaceae</taxon>
        <taxon>Collinsella</taxon>
    </lineage>
</organism>
<proteinExistence type="inferred from homology"/>
<evidence type="ECO:0000313" key="7">
    <source>
        <dbReference type="EMBL" id="EEA89336.1"/>
    </source>
</evidence>
<dbReference type="Gene3D" id="3.40.50.300">
    <property type="entry name" value="P-loop containing nucleotide triphosphate hydrolases"/>
    <property type="match status" value="1"/>
</dbReference>
<comment type="subunit">
    <text evidence="6">Homodimer.</text>
</comment>
<evidence type="ECO:0000256" key="5">
    <source>
        <dbReference type="ARBA" id="ARBA00023014"/>
    </source>
</evidence>
<feature type="binding site" evidence="6">
    <location>
        <begin position="47"/>
        <end position="54"/>
    </location>
    <ligand>
        <name>ATP</name>
        <dbReference type="ChEBI" id="CHEBI:30616"/>
    </ligand>
</feature>
<dbReference type="GO" id="GO:0016887">
    <property type="term" value="F:ATP hydrolysis activity"/>
    <property type="evidence" value="ECO:0007669"/>
    <property type="project" value="UniProtKB-UniRule"/>
</dbReference>
<keyword evidence="6" id="KW-0378">Hydrolase</keyword>
<dbReference type="HOGENOM" id="CLU_024839_0_2_11"/>